<evidence type="ECO:0000313" key="7">
    <source>
        <dbReference type="EMBL" id="PNH05698.1"/>
    </source>
</evidence>
<feature type="compositionally biased region" description="Pro residues" evidence="6">
    <location>
        <begin position="206"/>
        <end position="218"/>
    </location>
</feature>
<evidence type="ECO:0000256" key="3">
    <source>
        <dbReference type="ARBA" id="ARBA00022574"/>
    </source>
</evidence>
<keyword evidence="8" id="KW-1185">Reference proteome</keyword>
<dbReference type="PANTHER" id="PTHR14344:SF3">
    <property type="entry name" value="WD REPEAT-CONTAINING PROTEIN 6"/>
    <property type="match status" value="1"/>
</dbReference>
<dbReference type="PANTHER" id="PTHR14344">
    <property type="entry name" value="WD REPEAT PROTEIN"/>
    <property type="match status" value="1"/>
</dbReference>
<evidence type="ECO:0000256" key="1">
    <source>
        <dbReference type="ARBA" id="ARBA00004496"/>
    </source>
</evidence>
<comment type="caution">
    <text evidence="7">The sequence shown here is derived from an EMBL/GenBank/DDBJ whole genome shotgun (WGS) entry which is preliminary data.</text>
</comment>
<evidence type="ECO:0000256" key="4">
    <source>
        <dbReference type="ARBA" id="ARBA00022694"/>
    </source>
</evidence>
<dbReference type="EMBL" id="PGGS01000286">
    <property type="protein sequence ID" value="PNH05698.1"/>
    <property type="molecule type" value="Genomic_DNA"/>
</dbReference>
<dbReference type="InterPro" id="IPR051973">
    <property type="entry name" value="tRNA_Anticodon_Mtase-Reg"/>
</dbReference>
<dbReference type="OrthoDB" id="548540at2759"/>
<feature type="region of interest" description="Disordered" evidence="6">
    <location>
        <begin position="166"/>
        <end position="218"/>
    </location>
</feature>
<protein>
    <submittedName>
        <fullName evidence="7">Uncharacterized protein</fullName>
    </submittedName>
</protein>
<dbReference type="AlphaFoldDB" id="A0A2J7ZZN2"/>
<proteinExistence type="predicted"/>
<evidence type="ECO:0000313" key="8">
    <source>
        <dbReference type="Proteomes" id="UP000236333"/>
    </source>
</evidence>
<keyword evidence="5" id="KW-0677">Repeat</keyword>
<dbReference type="Proteomes" id="UP000236333">
    <property type="component" value="Unassembled WGS sequence"/>
</dbReference>
<evidence type="ECO:0000256" key="6">
    <source>
        <dbReference type="SAM" id="MobiDB-lite"/>
    </source>
</evidence>
<keyword evidence="4" id="KW-0819">tRNA processing</keyword>
<organism evidence="7 8">
    <name type="scientific">Tetrabaena socialis</name>
    <dbReference type="NCBI Taxonomy" id="47790"/>
    <lineage>
        <taxon>Eukaryota</taxon>
        <taxon>Viridiplantae</taxon>
        <taxon>Chlorophyta</taxon>
        <taxon>core chlorophytes</taxon>
        <taxon>Chlorophyceae</taxon>
        <taxon>CS clade</taxon>
        <taxon>Chlamydomonadales</taxon>
        <taxon>Tetrabaenaceae</taxon>
        <taxon>Tetrabaena</taxon>
    </lineage>
</organism>
<dbReference type="GO" id="GO:0030488">
    <property type="term" value="P:tRNA methylation"/>
    <property type="evidence" value="ECO:0007669"/>
    <property type="project" value="TreeGrafter"/>
</dbReference>
<keyword evidence="3" id="KW-0853">WD repeat</keyword>
<evidence type="ECO:0000256" key="5">
    <source>
        <dbReference type="ARBA" id="ARBA00022737"/>
    </source>
</evidence>
<keyword evidence="2" id="KW-0963">Cytoplasm</keyword>
<name>A0A2J7ZZN2_9CHLO</name>
<sequence>MASVLKSAMVGDVTAVHVARMGPRADQVVMLAGCGPQLLVYDLLHGGRLLAVQHVMGGCRIHGIATTITARPASGPGTGQSSMASDGDGPAAAAAAATAWVVVYGDRWVSCVQSYDQPHRQPHGQPVEQPSAAAGEGAGVQARPPEAHEAPLLLVLALADNTAEVWHMRQPPPPPPPHHTARPREHTNPQHHLQQQQQQQQQAQPVPHPDAAPAPAVAPAPPLLEARCLVAAECAARMQLFSAAILPLRLASTGELRMWLAAGPGPKNAVS</sequence>
<gene>
    <name evidence="7" type="ORF">TSOC_008003</name>
</gene>
<feature type="compositionally biased region" description="Low complexity" evidence="6">
    <location>
        <begin position="190"/>
        <end position="205"/>
    </location>
</feature>
<accession>A0A2J7ZZN2</accession>
<evidence type="ECO:0000256" key="2">
    <source>
        <dbReference type="ARBA" id="ARBA00022490"/>
    </source>
</evidence>
<dbReference type="GO" id="GO:0005737">
    <property type="term" value="C:cytoplasm"/>
    <property type="evidence" value="ECO:0007669"/>
    <property type="project" value="UniProtKB-SubCell"/>
</dbReference>
<comment type="subcellular location">
    <subcellularLocation>
        <location evidence="1">Cytoplasm</location>
    </subcellularLocation>
</comment>
<reference evidence="7 8" key="1">
    <citation type="journal article" date="2017" name="Mol. Biol. Evol.">
        <title>The 4-celled Tetrabaena socialis nuclear genome reveals the essential components for genetic control of cell number at the origin of multicellularity in the volvocine lineage.</title>
        <authorList>
            <person name="Featherston J."/>
            <person name="Arakaki Y."/>
            <person name="Hanschen E.R."/>
            <person name="Ferris P.J."/>
            <person name="Michod R.E."/>
            <person name="Olson B.J.S.C."/>
            <person name="Nozaki H."/>
            <person name="Durand P.M."/>
        </authorList>
    </citation>
    <scope>NUCLEOTIDE SEQUENCE [LARGE SCALE GENOMIC DNA]</scope>
    <source>
        <strain evidence="7 8">NIES-571</strain>
    </source>
</reference>
<feature type="region of interest" description="Disordered" evidence="6">
    <location>
        <begin position="115"/>
        <end position="144"/>
    </location>
</feature>